<sequence length="791" mass="89306">MGATGSGKSSFINLASNSALPVGYGLKSCTANVARSEMFELLGRPVTLIDTPGFDDTTISETDILNMIALYLSTTYEQGFKLSGIVYMHRISDFRVGGISRRNFSMFRKLCGDNALHNVVIVTNMWGEVTRERGVARERELATDDLLFGPALALGARMLRHNNTVSCARSILSPLLSNIPKALRIQEELVDERKDIADTDAGQELGREIAALLKKHRAELAEVQRELQAAVREKDMETKRELELVRRDLENQITRAEHDRQRLSREYEEGKRVADEKVRSVMDALEEERRCRAEREQEILQLVRSRDASAADRALWMRQLQELEEPEEDGFFSVVGKMLDVVLGVTAAFVTAQTMEPIYANIHPNTRKRHVNHARSDLPIYTYAPPPAHPDYPQWQNQPYWGGSTPFSDPRISSSARPQQYCGPPGTLNAQVSPEPDEIIIAVMGATGSGKSTFINLVSGSRLAVGQGLKSCTYKVETGQTFDLFDRSVTLVDTPGFDDTTVSDTDILKMIAVYLSTTYENGHKLSGVIYMHRISDFRVGGIAKRNFNMFRKLCGDDSLKNVVIVTNMWSEVSPERGAAREHELCTDEILFKPVIDKGAEMLRHDNTLQSAQAILWHLVNKRPRALRIQRELVDEGKDITQTAAGEELDRELVEMAKKHAQQLEEIQQEMAEALAAKDMETKKELEEVRQDLLKSMEKIENDRDRISREYEEQKSKADAKMREVEAALAAERQAGIERQNEIQTVMTRMDEDKRASAAERVQWEARILELQHKQRGGGFFGRVGRFLDSLF</sequence>
<accession>A0ACC1TDW0</accession>
<dbReference type="Proteomes" id="UP001148662">
    <property type="component" value="Unassembled WGS sequence"/>
</dbReference>
<gene>
    <name evidence="1" type="ORF">NM688_g525</name>
</gene>
<reference evidence="1" key="1">
    <citation type="submission" date="2022-07" db="EMBL/GenBank/DDBJ databases">
        <title>Genome Sequence of Phlebia brevispora.</title>
        <authorList>
            <person name="Buettner E."/>
        </authorList>
    </citation>
    <scope>NUCLEOTIDE SEQUENCE</scope>
    <source>
        <strain evidence="1">MPL23</strain>
    </source>
</reference>
<evidence type="ECO:0000313" key="2">
    <source>
        <dbReference type="Proteomes" id="UP001148662"/>
    </source>
</evidence>
<keyword evidence="2" id="KW-1185">Reference proteome</keyword>
<proteinExistence type="predicted"/>
<dbReference type="EMBL" id="JANHOG010000044">
    <property type="protein sequence ID" value="KAJ3559130.1"/>
    <property type="molecule type" value="Genomic_DNA"/>
</dbReference>
<name>A0ACC1TDW0_9APHY</name>
<organism evidence="1 2">
    <name type="scientific">Phlebia brevispora</name>
    <dbReference type="NCBI Taxonomy" id="194682"/>
    <lineage>
        <taxon>Eukaryota</taxon>
        <taxon>Fungi</taxon>
        <taxon>Dikarya</taxon>
        <taxon>Basidiomycota</taxon>
        <taxon>Agaricomycotina</taxon>
        <taxon>Agaricomycetes</taxon>
        <taxon>Polyporales</taxon>
        <taxon>Meruliaceae</taxon>
        <taxon>Phlebia</taxon>
    </lineage>
</organism>
<protein>
    <submittedName>
        <fullName evidence="1">Uncharacterized protein</fullName>
    </submittedName>
</protein>
<evidence type="ECO:0000313" key="1">
    <source>
        <dbReference type="EMBL" id="KAJ3559130.1"/>
    </source>
</evidence>
<comment type="caution">
    <text evidence="1">The sequence shown here is derived from an EMBL/GenBank/DDBJ whole genome shotgun (WGS) entry which is preliminary data.</text>
</comment>